<proteinExistence type="predicted"/>
<protein>
    <recommendedName>
        <fullName evidence="1">Integrase catalytic domain-containing protein</fullName>
    </recommendedName>
</protein>
<dbReference type="PANTHER" id="PTHR42648">
    <property type="entry name" value="TRANSPOSASE, PUTATIVE-RELATED"/>
    <property type="match status" value="1"/>
</dbReference>
<evidence type="ECO:0000313" key="2">
    <source>
        <dbReference type="EMBL" id="KAK3005552.1"/>
    </source>
</evidence>
<dbReference type="SUPFAM" id="SSF53098">
    <property type="entry name" value="Ribonuclease H-like"/>
    <property type="match status" value="1"/>
</dbReference>
<dbReference type="InterPro" id="IPR036397">
    <property type="entry name" value="RNaseH_sf"/>
</dbReference>
<dbReference type="GO" id="GO:0015074">
    <property type="term" value="P:DNA integration"/>
    <property type="evidence" value="ECO:0007669"/>
    <property type="project" value="InterPro"/>
</dbReference>
<dbReference type="PANTHER" id="PTHR42648:SF28">
    <property type="entry name" value="TRANSPOSON-ENCODED PROTEIN WITH RIBONUCLEASE H-LIKE AND RETROVIRUS ZINC FINGER-LIKE DOMAINS"/>
    <property type="match status" value="1"/>
</dbReference>
<evidence type="ECO:0000259" key="1">
    <source>
        <dbReference type="PROSITE" id="PS50994"/>
    </source>
</evidence>
<sequence length="346" mass="40444">MAEEGKGKIEKFNGMNFQWWKMQVEDYLYQKDLYLPLVGEKPKAINASAWAILDRKELATKNLISISGLDHERYFVAFDEKQWKVIKGSMVVARGERVGTLYTLSDLDIYAIRKKSDVYHSFKKWKALIENETWNKIKCLKSNNRGEYRDGRFQVLCSNNGIRLIRTVKRTPQENDLAERMNRTIMERARRMRIHADLPLQLWATAVDTTIYIINRNPASALNGGNPEEEWSGDEYGYRLWDYEHNKIIRSRDVIFDESRLYNHVLQEHGIKKENKEYMELDEPEDGQIPMPENPEVLDETTDTEIGTGDQQQVPETFNLRRSSQYDQHLNGVVSVSKWEIVVSGT</sequence>
<organism evidence="2 3">
    <name type="scientific">Escallonia herrerae</name>
    <dbReference type="NCBI Taxonomy" id="1293975"/>
    <lineage>
        <taxon>Eukaryota</taxon>
        <taxon>Viridiplantae</taxon>
        <taxon>Streptophyta</taxon>
        <taxon>Embryophyta</taxon>
        <taxon>Tracheophyta</taxon>
        <taxon>Spermatophyta</taxon>
        <taxon>Magnoliopsida</taxon>
        <taxon>eudicotyledons</taxon>
        <taxon>Gunneridae</taxon>
        <taxon>Pentapetalae</taxon>
        <taxon>asterids</taxon>
        <taxon>campanulids</taxon>
        <taxon>Escalloniales</taxon>
        <taxon>Escalloniaceae</taxon>
        <taxon>Escallonia</taxon>
    </lineage>
</organism>
<dbReference type="AlphaFoldDB" id="A0AA89AKE1"/>
<dbReference type="Pfam" id="PF25597">
    <property type="entry name" value="SH3_retrovirus"/>
    <property type="match status" value="1"/>
</dbReference>
<dbReference type="InterPro" id="IPR012337">
    <property type="entry name" value="RNaseH-like_sf"/>
</dbReference>
<evidence type="ECO:0000313" key="3">
    <source>
        <dbReference type="Proteomes" id="UP001188597"/>
    </source>
</evidence>
<dbReference type="InterPro" id="IPR001584">
    <property type="entry name" value="Integrase_cat-core"/>
</dbReference>
<dbReference type="PROSITE" id="PS50994">
    <property type="entry name" value="INTEGRASE"/>
    <property type="match status" value="1"/>
</dbReference>
<comment type="caution">
    <text evidence="2">The sequence shown here is derived from an EMBL/GenBank/DDBJ whole genome shotgun (WGS) entry which is preliminary data.</text>
</comment>
<dbReference type="InterPro" id="IPR057670">
    <property type="entry name" value="SH3_retrovirus"/>
</dbReference>
<keyword evidence="3" id="KW-1185">Reference proteome</keyword>
<name>A0AA89AKE1_9ASTE</name>
<dbReference type="EMBL" id="JAVXUP010002116">
    <property type="protein sequence ID" value="KAK3005552.1"/>
    <property type="molecule type" value="Genomic_DNA"/>
</dbReference>
<reference evidence="2" key="1">
    <citation type="submission" date="2022-12" db="EMBL/GenBank/DDBJ databases">
        <title>Draft genome assemblies for two species of Escallonia (Escalloniales).</title>
        <authorList>
            <person name="Chanderbali A."/>
            <person name="Dervinis C."/>
            <person name="Anghel I."/>
            <person name="Soltis D."/>
            <person name="Soltis P."/>
            <person name="Zapata F."/>
        </authorList>
    </citation>
    <scope>NUCLEOTIDE SEQUENCE</scope>
    <source>
        <strain evidence="2">UCBG64.0493</strain>
        <tissue evidence="2">Leaf</tissue>
    </source>
</reference>
<dbReference type="Proteomes" id="UP001188597">
    <property type="component" value="Unassembled WGS sequence"/>
</dbReference>
<accession>A0AA89AKE1</accession>
<gene>
    <name evidence="2" type="ORF">RJ639_015977</name>
</gene>
<feature type="domain" description="Integrase catalytic" evidence="1">
    <location>
        <begin position="140"/>
        <end position="235"/>
    </location>
</feature>
<dbReference type="InterPro" id="IPR039537">
    <property type="entry name" value="Retrotran_Ty1/copia-like"/>
</dbReference>
<dbReference type="GO" id="GO:0003676">
    <property type="term" value="F:nucleic acid binding"/>
    <property type="evidence" value="ECO:0007669"/>
    <property type="project" value="InterPro"/>
</dbReference>
<dbReference type="Gene3D" id="3.30.420.10">
    <property type="entry name" value="Ribonuclease H-like superfamily/Ribonuclease H"/>
    <property type="match status" value="1"/>
</dbReference>